<dbReference type="RefSeq" id="WP_054467063.1">
    <property type="nucleotide sequence ID" value="NZ_CP159837.1"/>
</dbReference>
<protein>
    <submittedName>
        <fullName evidence="3">Lysozyme inhibitor LprI family protein</fullName>
    </submittedName>
</protein>
<gene>
    <name evidence="3" type="ORF">ABWT76_006007</name>
</gene>
<dbReference type="Pfam" id="PF07007">
    <property type="entry name" value="LprI"/>
    <property type="match status" value="2"/>
</dbReference>
<dbReference type="PANTHER" id="PTHR39176:SF1">
    <property type="entry name" value="PERIPLASMIC PROTEIN"/>
    <property type="match status" value="1"/>
</dbReference>
<feature type="signal peptide" evidence="1">
    <location>
        <begin position="1"/>
        <end position="26"/>
    </location>
</feature>
<organism evidence="3">
    <name type="scientific">Planktothricoides raciborskii GIHE-MW2</name>
    <dbReference type="NCBI Taxonomy" id="2792601"/>
    <lineage>
        <taxon>Bacteria</taxon>
        <taxon>Bacillati</taxon>
        <taxon>Cyanobacteriota</taxon>
        <taxon>Cyanophyceae</taxon>
        <taxon>Oscillatoriophycideae</taxon>
        <taxon>Oscillatoriales</taxon>
        <taxon>Oscillatoriaceae</taxon>
        <taxon>Planktothricoides</taxon>
    </lineage>
</organism>
<reference evidence="3" key="1">
    <citation type="submission" date="2024-07" db="EMBL/GenBank/DDBJ databases">
        <authorList>
            <person name="Kim Y.J."/>
            <person name="Jeong J.Y."/>
        </authorList>
    </citation>
    <scope>NUCLEOTIDE SEQUENCE</scope>
    <source>
        <strain evidence="3">GIHE-MW2</strain>
    </source>
</reference>
<evidence type="ECO:0000256" key="1">
    <source>
        <dbReference type="SAM" id="SignalP"/>
    </source>
</evidence>
<feature type="domain" description="Lysozyme inhibitor LprI-like N-terminal" evidence="2">
    <location>
        <begin position="51"/>
        <end position="137"/>
    </location>
</feature>
<proteinExistence type="predicted"/>
<feature type="domain" description="Lysozyme inhibitor LprI-like N-terminal" evidence="2">
    <location>
        <begin position="149"/>
        <end position="220"/>
    </location>
</feature>
<dbReference type="InterPro" id="IPR009739">
    <property type="entry name" value="LprI-like_N"/>
</dbReference>
<dbReference type="Gene3D" id="1.20.1270.180">
    <property type="match status" value="1"/>
</dbReference>
<accession>A0AAU8JEK7</accession>
<dbReference type="EMBL" id="CP159837">
    <property type="protein sequence ID" value="XCM37188.1"/>
    <property type="molecule type" value="Genomic_DNA"/>
</dbReference>
<evidence type="ECO:0000313" key="3">
    <source>
        <dbReference type="EMBL" id="XCM37188.1"/>
    </source>
</evidence>
<name>A0AAU8JEK7_9CYAN</name>
<dbReference type="AlphaFoldDB" id="A0AAU8JEK7"/>
<dbReference type="PANTHER" id="PTHR39176">
    <property type="entry name" value="PERIPLASMIC PROTEIN-RELATED"/>
    <property type="match status" value="1"/>
</dbReference>
<evidence type="ECO:0000259" key="2">
    <source>
        <dbReference type="Pfam" id="PF07007"/>
    </source>
</evidence>
<keyword evidence="1" id="KW-0732">Signal</keyword>
<feature type="chain" id="PRO_5043661358" evidence="1">
    <location>
        <begin position="27"/>
        <end position="228"/>
    </location>
</feature>
<sequence>MNLPKYLFNLFTSSLIVIVFHSSAIAFEGDNFQDNFQDNFRDNLLAQNPNCDNPQSQAEMNICAARYYQAADRKLNQVYQQLSSQMRSQLTLAQLAWIDFRDTNCDFARSLFEGGTIAPSIYNGCLGGMTEQRTIELEAYQSRQIPQPTSRNYQQVDQKLNQVYQNFIAQLNGFNKNKLQTAELAWIKFRDTNCAFEGTQTSGGENLCKIRMTEQRTEELAQLMDLLF</sequence>